<dbReference type="SUPFAM" id="SSF55144">
    <property type="entry name" value="LigT-like"/>
    <property type="match status" value="1"/>
</dbReference>
<feature type="compositionally biased region" description="Basic residues" evidence="1">
    <location>
        <begin position="421"/>
        <end position="446"/>
    </location>
</feature>
<dbReference type="CDD" id="cd06661">
    <property type="entry name" value="GGCT_like"/>
    <property type="match status" value="1"/>
</dbReference>
<proteinExistence type="predicted"/>
<evidence type="ECO:0000313" key="3">
    <source>
        <dbReference type="Proteomes" id="UP001497392"/>
    </source>
</evidence>
<dbReference type="Proteomes" id="UP001497392">
    <property type="component" value="Unassembled WGS sequence"/>
</dbReference>
<comment type="caution">
    <text evidence="2">The sequence shown here is derived from an EMBL/GenBank/DDBJ whole genome shotgun (WGS) entry which is preliminary data.</text>
</comment>
<dbReference type="Pfam" id="PF13772">
    <property type="entry name" value="AIG2_2"/>
    <property type="match status" value="1"/>
</dbReference>
<reference evidence="2 3" key="1">
    <citation type="submission" date="2024-06" db="EMBL/GenBank/DDBJ databases">
        <authorList>
            <person name="Kraege A."/>
            <person name="Thomma B."/>
        </authorList>
    </citation>
    <scope>NUCLEOTIDE SEQUENCE [LARGE SCALE GENOMIC DNA]</scope>
</reference>
<evidence type="ECO:0000256" key="1">
    <source>
        <dbReference type="SAM" id="MobiDB-lite"/>
    </source>
</evidence>
<dbReference type="Gene3D" id="3.90.1140.10">
    <property type="entry name" value="Cyclic phosphodiesterase"/>
    <property type="match status" value="1"/>
</dbReference>
<evidence type="ECO:0000313" key="2">
    <source>
        <dbReference type="EMBL" id="CAL5229143.1"/>
    </source>
</evidence>
<dbReference type="EMBL" id="CAXHTA020000020">
    <property type="protein sequence ID" value="CAL5229143.1"/>
    <property type="molecule type" value="Genomic_DNA"/>
</dbReference>
<dbReference type="Gene3D" id="3.10.490.10">
    <property type="entry name" value="Gamma-glutamyl cyclotransferase-like"/>
    <property type="match status" value="1"/>
</dbReference>
<organism evidence="2 3">
    <name type="scientific">Coccomyxa viridis</name>
    <dbReference type="NCBI Taxonomy" id="1274662"/>
    <lineage>
        <taxon>Eukaryota</taxon>
        <taxon>Viridiplantae</taxon>
        <taxon>Chlorophyta</taxon>
        <taxon>core chlorophytes</taxon>
        <taxon>Trebouxiophyceae</taxon>
        <taxon>Trebouxiophyceae incertae sedis</taxon>
        <taxon>Coccomyxaceae</taxon>
        <taxon>Coccomyxa</taxon>
    </lineage>
</organism>
<feature type="region of interest" description="Disordered" evidence="1">
    <location>
        <begin position="387"/>
        <end position="452"/>
    </location>
</feature>
<name>A0ABP1GEK7_9CHLO</name>
<sequence length="452" mass="49704">MVNSLRQKDHKSAVCIIPPRPVWDAIQEIRLFNDKGFVRWPPHINLLYPFYEDTGATFQECAETAAQALSSVQPFKVSLSELQFFDHGRSCTLWLDPGGSELSQLQESLVQAFPECTDLSHDPSRNIARFAGHMSLGQWSSAEAVQSAQKKFQDSWKGLSFTVDRVCLISRAGFLDPYIIRHTVGLGKGLSSAVTEVNVPYIATIGPHSPSTDGLGAAFGIGALQEESVWYFAFGANMTAKKLTESRGIKPFEATNGFLPGWRLAFNHKGGMGNIMEGTHGAGQASKTGQPGNGVHGVLHRMRALDLARLTHMEHEYRPTEIEVDADDGKRKIRAVAFISPPEMLINEGLPPPDRYLKLLQSGAHEANLDQEYTAWLDDMACVPNKERGDDYYTAPDGTKVKGRKRFWTGGDTVDSYGKRQSSRGRGSRGGRRAGRGGRSSGRRQNHNGNGS</sequence>
<accession>A0ABP1GEK7</accession>
<dbReference type="InterPro" id="IPR009097">
    <property type="entry name" value="Cyclic_Pdiesterase"/>
</dbReference>
<dbReference type="PANTHER" id="PTHR37474:SF1">
    <property type="entry name" value="2'-5' RNA LIGASE FAMILY PROTEIN"/>
    <property type="match status" value="1"/>
</dbReference>
<gene>
    <name evidence="2" type="primary">g12416</name>
    <name evidence="2" type="ORF">VP750_LOCUS11049</name>
</gene>
<keyword evidence="3" id="KW-1185">Reference proteome</keyword>
<protein>
    <submittedName>
        <fullName evidence="2">G12416 protein</fullName>
    </submittedName>
</protein>
<dbReference type="Pfam" id="PF13563">
    <property type="entry name" value="2_5_RNA_ligase2"/>
    <property type="match status" value="1"/>
</dbReference>
<dbReference type="InterPro" id="IPR013024">
    <property type="entry name" value="GGCT-like"/>
</dbReference>
<dbReference type="PANTHER" id="PTHR37474">
    <property type="entry name" value="RNA LIGASE/CYCLIC NUCLEOTIDE PHOSPHODIESTERASE"/>
    <property type="match status" value="1"/>
</dbReference>